<evidence type="ECO:0000256" key="1">
    <source>
        <dbReference type="SAM" id="SignalP"/>
    </source>
</evidence>
<accession>A0A0D0CSJ1</accession>
<dbReference type="HOGENOM" id="CLU_150821_1_0_1"/>
<name>A0A0D0CSJ1_9AGAM</name>
<evidence type="ECO:0008006" key="4">
    <source>
        <dbReference type="Google" id="ProtNLM"/>
    </source>
</evidence>
<reference evidence="2 3" key="1">
    <citation type="submission" date="2014-04" db="EMBL/GenBank/DDBJ databases">
        <authorList>
            <consortium name="DOE Joint Genome Institute"/>
            <person name="Kuo A."/>
            <person name="Kohler A."/>
            <person name="Jargeat P."/>
            <person name="Nagy L.G."/>
            <person name="Floudas D."/>
            <person name="Copeland A."/>
            <person name="Barry K.W."/>
            <person name="Cichocki N."/>
            <person name="Veneault-Fourrey C."/>
            <person name="LaButti K."/>
            <person name="Lindquist E.A."/>
            <person name="Lipzen A."/>
            <person name="Lundell T."/>
            <person name="Morin E."/>
            <person name="Murat C."/>
            <person name="Sun H."/>
            <person name="Tunlid A."/>
            <person name="Henrissat B."/>
            <person name="Grigoriev I.V."/>
            <person name="Hibbett D.S."/>
            <person name="Martin F."/>
            <person name="Nordberg H.P."/>
            <person name="Cantor M.N."/>
            <person name="Hua S.X."/>
        </authorList>
    </citation>
    <scope>NUCLEOTIDE SEQUENCE [LARGE SCALE GENOMIC DNA]</scope>
    <source>
        <strain evidence="2 3">Ve08.2h10</strain>
    </source>
</reference>
<dbReference type="Proteomes" id="UP000054538">
    <property type="component" value="Unassembled WGS sequence"/>
</dbReference>
<reference evidence="3" key="2">
    <citation type="submission" date="2015-01" db="EMBL/GenBank/DDBJ databases">
        <title>Evolutionary Origins and Diversification of the Mycorrhizal Mutualists.</title>
        <authorList>
            <consortium name="DOE Joint Genome Institute"/>
            <consortium name="Mycorrhizal Genomics Consortium"/>
            <person name="Kohler A."/>
            <person name="Kuo A."/>
            <person name="Nagy L.G."/>
            <person name="Floudas D."/>
            <person name="Copeland A."/>
            <person name="Barry K.W."/>
            <person name="Cichocki N."/>
            <person name="Veneault-Fourrey C."/>
            <person name="LaButti K."/>
            <person name="Lindquist E.A."/>
            <person name="Lipzen A."/>
            <person name="Lundell T."/>
            <person name="Morin E."/>
            <person name="Murat C."/>
            <person name="Riley R."/>
            <person name="Ohm R."/>
            <person name="Sun H."/>
            <person name="Tunlid A."/>
            <person name="Henrissat B."/>
            <person name="Grigoriev I.V."/>
            <person name="Hibbett D.S."/>
            <person name="Martin F."/>
        </authorList>
    </citation>
    <scope>NUCLEOTIDE SEQUENCE [LARGE SCALE GENOMIC DNA]</scope>
    <source>
        <strain evidence="3">Ve08.2h10</strain>
    </source>
</reference>
<organism evidence="2 3">
    <name type="scientific">Paxillus rubicundulus Ve08.2h10</name>
    <dbReference type="NCBI Taxonomy" id="930991"/>
    <lineage>
        <taxon>Eukaryota</taxon>
        <taxon>Fungi</taxon>
        <taxon>Dikarya</taxon>
        <taxon>Basidiomycota</taxon>
        <taxon>Agaricomycotina</taxon>
        <taxon>Agaricomycetes</taxon>
        <taxon>Agaricomycetidae</taxon>
        <taxon>Boletales</taxon>
        <taxon>Paxilineae</taxon>
        <taxon>Paxillaceae</taxon>
        <taxon>Paxillus</taxon>
    </lineage>
</organism>
<protein>
    <recommendedName>
        <fullName evidence="4">Extracellular membrane protein CFEM domain-containing protein</fullName>
    </recommendedName>
</protein>
<keyword evidence="3" id="KW-1185">Reference proteome</keyword>
<dbReference type="InParanoid" id="A0A0D0CSJ1"/>
<evidence type="ECO:0000313" key="2">
    <source>
        <dbReference type="EMBL" id="KIK73866.1"/>
    </source>
</evidence>
<dbReference type="AlphaFoldDB" id="A0A0D0CSJ1"/>
<feature type="signal peptide" evidence="1">
    <location>
        <begin position="1"/>
        <end position="16"/>
    </location>
</feature>
<dbReference type="EMBL" id="KN829357">
    <property type="protein sequence ID" value="KIK73866.1"/>
    <property type="molecule type" value="Genomic_DNA"/>
</dbReference>
<feature type="chain" id="PRO_5002208182" description="Extracellular membrane protein CFEM domain-containing protein" evidence="1">
    <location>
        <begin position="17"/>
        <end position="89"/>
    </location>
</feature>
<gene>
    <name evidence="2" type="ORF">PAXRUDRAFT_836140</name>
</gene>
<proteinExistence type="predicted"/>
<evidence type="ECO:0000313" key="3">
    <source>
        <dbReference type="Proteomes" id="UP000054538"/>
    </source>
</evidence>
<keyword evidence="1" id="KW-0732">Signal</keyword>
<sequence>MQFFLTLLASIASLSAYNLVGVHAVCALCPDEVIGEWLTKTCVDKLGFTFCRYVSEEIVCLYTSDGMRQGSFEDCPSNVGQQWIGCNPC</sequence>